<dbReference type="AlphaFoldDB" id="A0AAV7RG95"/>
<dbReference type="Proteomes" id="UP001066276">
    <property type="component" value="Chromosome 5"/>
</dbReference>
<evidence type="ECO:0000256" key="1">
    <source>
        <dbReference type="SAM" id="MobiDB-lite"/>
    </source>
</evidence>
<feature type="compositionally biased region" description="Basic and acidic residues" evidence="1">
    <location>
        <begin position="213"/>
        <end position="222"/>
    </location>
</feature>
<sequence length="238" mass="26445">MEKLRHKIQGMPQAEQGHVSQLASGDHEESAAPSMMQDTVNKILGAIEDTKLSLSQEIGKISSELSHLRTDHHKLVDRVEATETSLEELQPTLRALRTQVTCLSERVQVLERSVEDTEGRSRRNNMRIVGMPEGVEGTDAVAYLETWSNLQKVAWYGGAYAVDVGEENGCADAASGRKEYGCSSYMVMDDESLLQKNVGSEYADVSGSVNVNERGESGELRRTQRSHKTPVYLKDFER</sequence>
<feature type="region of interest" description="Disordered" evidence="1">
    <location>
        <begin position="1"/>
        <end position="30"/>
    </location>
</feature>
<reference evidence="2" key="1">
    <citation type="journal article" date="2022" name="bioRxiv">
        <title>Sequencing and chromosome-scale assembly of the giantPleurodeles waltlgenome.</title>
        <authorList>
            <person name="Brown T."/>
            <person name="Elewa A."/>
            <person name="Iarovenko S."/>
            <person name="Subramanian E."/>
            <person name="Araus A.J."/>
            <person name="Petzold A."/>
            <person name="Susuki M."/>
            <person name="Suzuki K.-i.T."/>
            <person name="Hayashi T."/>
            <person name="Toyoda A."/>
            <person name="Oliveira C."/>
            <person name="Osipova E."/>
            <person name="Leigh N.D."/>
            <person name="Simon A."/>
            <person name="Yun M.H."/>
        </authorList>
    </citation>
    <scope>NUCLEOTIDE SEQUENCE</scope>
    <source>
        <strain evidence="2">20211129_DDA</strain>
        <tissue evidence="2">Liver</tissue>
    </source>
</reference>
<comment type="caution">
    <text evidence="2">The sequence shown here is derived from an EMBL/GenBank/DDBJ whole genome shotgun (WGS) entry which is preliminary data.</text>
</comment>
<organism evidence="2 3">
    <name type="scientific">Pleurodeles waltl</name>
    <name type="common">Iberian ribbed newt</name>
    <dbReference type="NCBI Taxonomy" id="8319"/>
    <lineage>
        <taxon>Eukaryota</taxon>
        <taxon>Metazoa</taxon>
        <taxon>Chordata</taxon>
        <taxon>Craniata</taxon>
        <taxon>Vertebrata</taxon>
        <taxon>Euteleostomi</taxon>
        <taxon>Amphibia</taxon>
        <taxon>Batrachia</taxon>
        <taxon>Caudata</taxon>
        <taxon>Salamandroidea</taxon>
        <taxon>Salamandridae</taxon>
        <taxon>Pleurodelinae</taxon>
        <taxon>Pleurodeles</taxon>
    </lineage>
</organism>
<accession>A0AAV7RG95</accession>
<protein>
    <submittedName>
        <fullName evidence="2">Uncharacterized protein</fullName>
    </submittedName>
</protein>
<proteinExistence type="predicted"/>
<dbReference type="EMBL" id="JANPWB010000009">
    <property type="protein sequence ID" value="KAJ1150535.1"/>
    <property type="molecule type" value="Genomic_DNA"/>
</dbReference>
<name>A0AAV7RG95_PLEWA</name>
<gene>
    <name evidence="2" type="ORF">NDU88_003326</name>
</gene>
<keyword evidence="3" id="KW-1185">Reference proteome</keyword>
<feature type="region of interest" description="Disordered" evidence="1">
    <location>
        <begin position="210"/>
        <end position="229"/>
    </location>
</feature>
<evidence type="ECO:0000313" key="3">
    <source>
        <dbReference type="Proteomes" id="UP001066276"/>
    </source>
</evidence>
<evidence type="ECO:0000313" key="2">
    <source>
        <dbReference type="EMBL" id="KAJ1150535.1"/>
    </source>
</evidence>
<dbReference type="Gene3D" id="6.10.280.220">
    <property type="match status" value="1"/>
</dbReference>